<dbReference type="EMBL" id="FUIG01000081">
    <property type="protein sequence ID" value="SJM35325.1"/>
    <property type="molecule type" value="Genomic_DNA"/>
</dbReference>
<organism evidence="2 3">
    <name type="scientific">Mesorhizobium delmotii</name>
    <dbReference type="NCBI Taxonomy" id="1631247"/>
    <lineage>
        <taxon>Bacteria</taxon>
        <taxon>Pseudomonadati</taxon>
        <taxon>Pseudomonadota</taxon>
        <taxon>Alphaproteobacteria</taxon>
        <taxon>Hyphomicrobiales</taxon>
        <taxon>Phyllobacteriaceae</taxon>
        <taxon>Mesorhizobium</taxon>
    </lineage>
</organism>
<gene>
    <name evidence="2" type="ORF">BQ8482_70055</name>
</gene>
<feature type="region of interest" description="Disordered" evidence="1">
    <location>
        <begin position="1"/>
        <end position="22"/>
    </location>
</feature>
<protein>
    <submittedName>
        <fullName evidence="2">Uncharacterized protein</fullName>
    </submittedName>
</protein>
<accession>A0A2P9AW41</accession>
<name>A0A2P9AW41_9HYPH</name>
<sequence>MEPDGQRGLLRRRRRRRHRQCAGNHAVDHRLGAAAVSWRPTSPLRGGRTAGPGGVAAAVLDVLFPSAHLADDPTPGLRPDPPLKEEGDVALTARLSH</sequence>
<dbReference type="Proteomes" id="UP000245698">
    <property type="component" value="Unassembled WGS sequence"/>
</dbReference>
<dbReference type="AlphaFoldDB" id="A0A2P9AW41"/>
<feature type="region of interest" description="Disordered" evidence="1">
    <location>
        <begin position="69"/>
        <end position="97"/>
    </location>
</feature>
<reference evidence="3" key="1">
    <citation type="submission" date="2016-12" db="EMBL/GenBank/DDBJ databases">
        <authorList>
            <person name="Brunel B."/>
        </authorList>
    </citation>
    <scope>NUCLEOTIDE SEQUENCE [LARGE SCALE GENOMIC DNA]</scope>
</reference>
<evidence type="ECO:0000313" key="3">
    <source>
        <dbReference type="Proteomes" id="UP000245698"/>
    </source>
</evidence>
<evidence type="ECO:0000256" key="1">
    <source>
        <dbReference type="SAM" id="MobiDB-lite"/>
    </source>
</evidence>
<evidence type="ECO:0000313" key="2">
    <source>
        <dbReference type="EMBL" id="SJM35325.1"/>
    </source>
</evidence>
<keyword evidence="3" id="KW-1185">Reference proteome</keyword>
<feature type="compositionally biased region" description="Basic residues" evidence="1">
    <location>
        <begin position="9"/>
        <end position="20"/>
    </location>
</feature>
<proteinExistence type="predicted"/>